<comment type="caution">
    <text evidence="3">The sequence shown here is derived from an EMBL/GenBank/DDBJ whole genome shotgun (WGS) entry which is preliminary data.</text>
</comment>
<sequence>MKLNFAWLISYIILLYISIVVSQDTQVPRLNAIAFQDGRTIWTFSRFKNYSSFVNANPQSPTYIQDLKASILPDLVVAYDKNRNLLFERDDFPPLWSDDHSLFVALPSGDIGYFYIELGTNLLNLQLYSTNGKKKGENIALQDVITYSAAASLASPIRVLLAFIDIDPKSGPSLKMQMFDDEGTPIGKPSLLASNIFDASQKTLYQPSVSVSATADGSFLVSWPGKTRSGDNVIRAAYVAPGQPVTKAFLVSTSTANTGFMKINKCDTLRAGDGHYCIYEEWTPQGGTVWARVTFITVFSYSGSVYDTPTRLGNSTEDVSKVFSPAMNIALPYGGLLVTTDYKADPTNPNAMPAIFLYDREWNPKPYDGKNIKSYTVCVLPNNTVITLEQAKQPSAQTGPEDWFIRPGWRAVKEDLPKFLPDSKYGDNPVISSTYPELYGMIPLSLGYLNISFLQEDYRFGLGNVSIYDSNYAEYPREVISIVPDPNGLGKGLSMKVSSFTFNTPSHDYFITIDGGAFKSSLNEPLLGISKNIWTFTTAADYSEQAERDDTVLQIRIKNSTGQFRDRNEVTQKLTHDLSRLLPIEQERVMSRYLRTDEIGEIYQVSLLRLRNGNGKRLAAKLAEDFHSMIMKKSTSNLVAGNVTRYVDPEFGTLYEENIFQTNKGALIGIVCVVICLIIFYVFCNRRFPDSDNMVIFVLAVSLFDFIADLLFVILNSGDIPYLQVPSVIFFVLPFAFNMVASTTIVVKEVSSNPKFHDWFSHRTLLTTGISVLSATNPVLLNIMRSRFAGMNDLNAPLSEKVSRWILYCTAADIIIEDIPQLIIQTLYKTNNGFFKLVPFLSMVSSCLGILFSIIAHIYNHVAYKQDKKKSRKSDDNVNFQEEEFKATKVYM</sequence>
<name>A0ABR2WUP2_9FUNG</name>
<feature type="transmembrane region" description="Helical" evidence="1">
    <location>
        <begin position="665"/>
        <end position="683"/>
    </location>
</feature>
<dbReference type="Proteomes" id="UP001479436">
    <property type="component" value="Unassembled WGS sequence"/>
</dbReference>
<organism evidence="3 4">
    <name type="scientific">Basidiobolus ranarum</name>
    <dbReference type="NCBI Taxonomy" id="34480"/>
    <lineage>
        <taxon>Eukaryota</taxon>
        <taxon>Fungi</taxon>
        <taxon>Fungi incertae sedis</taxon>
        <taxon>Zoopagomycota</taxon>
        <taxon>Entomophthoromycotina</taxon>
        <taxon>Basidiobolomycetes</taxon>
        <taxon>Basidiobolales</taxon>
        <taxon>Basidiobolaceae</taxon>
        <taxon>Basidiobolus</taxon>
    </lineage>
</organism>
<evidence type="ECO:0000313" key="4">
    <source>
        <dbReference type="Proteomes" id="UP001479436"/>
    </source>
</evidence>
<evidence type="ECO:0000313" key="3">
    <source>
        <dbReference type="EMBL" id="KAK9765238.1"/>
    </source>
</evidence>
<evidence type="ECO:0000256" key="2">
    <source>
        <dbReference type="SAM" id="SignalP"/>
    </source>
</evidence>
<keyword evidence="1" id="KW-0812">Transmembrane</keyword>
<keyword evidence="1" id="KW-0472">Membrane</keyword>
<feature type="transmembrane region" description="Helical" evidence="1">
    <location>
        <begin position="840"/>
        <end position="862"/>
    </location>
</feature>
<keyword evidence="1" id="KW-1133">Transmembrane helix</keyword>
<protein>
    <submittedName>
        <fullName evidence="3">Uncharacterized protein</fullName>
    </submittedName>
</protein>
<gene>
    <name evidence="3" type="ORF">K7432_006590</name>
</gene>
<accession>A0ABR2WUP2</accession>
<keyword evidence="4" id="KW-1185">Reference proteome</keyword>
<evidence type="ECO:0000256" key="1">
    <source>
        <dbReference type="SAM" id="Phobius"/>
    </source>
</evidence>
<feature type="signal peptide" evidence="2">
    <location>
        <begin position="1"/>
        <end position="22"/>
    </location>
</feature>
<feature type="transmembrane region" description="Helical" evidence="1">
    <location>
        <begin position="727"/>
        <end position="747"/>
    </location>
</feature>
<dbReference type="EMBL" id="JASJQH010000296">
    <property type="protein sequence ID" value="KAK9765238.1"/>
    <property type="molecule type" value="Genomic_DNA"/>
</dbReference>
<reference evidence="3 4" key="1">
    <citation type="submission" date="2023-04" db="EMBL/GenBank/DDBJ databases">
        <title>Genome of Basidiobolus ranarum AG-B5.</title>
        <authorList>
            <person name="Stajich J.E."/>
            <person name="Carter-House D."/>
            <person name="Gryganskyi A."/>
        </authorList>
    </citation>
    <scope>NUCLEOTIDE SEQUENCE [LARGE SCALE GENOMIC DNA]</scope>
    <source>
        <strain evidence="3 4">AG-B5</strain>
    </source>
</reference>
<proteinExistence type="predicted"/>
<keyword evidence="2" id="KW-0732">Signal</keyword>
<feature type="chain" id="PRO_5046069038" evidence="2">
    <location>
        <begin position="23"/>
        <end position="892"/>
    </location>
</feature>
<feature type="transmembrane region" description="Helical" evidence="1">
    <location>
        <begin position="695"/>
        <end position="715"/>
    </location>
</feature>